<feature type="compositionally biased region" description="Polar residues" evidence="1">
    <location>
        <begin position="121"/>
        <end position="131"/>
    </location>
</feature>
<evidence type="ECO:0000313" key="2">
    <source>
        <dbReference type="EMBL" id="KAE8250651.1"/>
    </source>
</evidence>
<proteinExistence type="predicted"/>
<sequence>MESMEDAERHLARSIEMVRRAARVAGYRPEWTIILERLGVDLKPTADPDQAGPTPHGTARQQFDCVSVPATSLLLAATAPSDDVHGRKSTSGQQRPATGTLVEVYARPGPKPTPRQEDRVSNGSHRASSVSKPRKSSGNRGGSFSHIRCHKCLSYRSGGKWRRSVLGVRTPALCLSCYGKAYRSKKQVSDDDGPTYNGSRTHGL</sequence>
<dbReference type="EMBL" id="LWDF02000302">
    <property type="protein sequence ID" value="KAE8250651.1"/>
    <property type="molecule type" value="Genomic_DNA"/>
</dbReference>
<name>A0A177SZA1_9BASI</name>
<organism evidence="2 3">
    <name type="scientific">Tilletia indica</name>
    <dbReference type="NCBI Taxonomy" id="43049"/>
    <lineage>
        <taxon>Eukaryota</taxon>
        <taxon>Fungi</taxon>
        <taxon>Dikarya</taxon>
        <taxon>Basidiomycota</taxon>
        <taxon>Ustilaginomycotina</taxon>
        <taxon>Exobasidiomycetes</taxon>
        <taxon>Tilletiales</taxon>
        <taxon>Tilletiaceae</taxon>
        <taxon>Tilletia</taxon>
    </lineage>
</organism>
<dbReference type="AlphaFoldDB" id="A0A177SZA1"/>
<protein>
    <submittedName>
        <fullName evidence="2">Uncharacterized protein</fullName>
    </submittedName>
</protein>
<keyword evidence="3" id="KW-1185">Reference proteome</keyword>
<comment type="caution">
    <text evidence="2">The sequence shown here is derived from an EMBL/GenBank/DDBJ whole genome shotgun (WGS) entry which is preliminary data.</text>
</comment>
<reference evidence="2" key="2">
    <citation type="journal article" date="2019" name="IMA Fungus">
        <title>Genome sequencing and comparison of five Tilletia species to identify candidate genes for the detection of regulated species infecting wheat.</title>
        <authorList>
            <person name="Nguyen H.D.T."/>
            <person name="Sultana T."/>
            <person name="Kesanakurti P."/>
            <person name="Hambleton S."/>
        </authorList>
    </citation>
    <scope>NUCLEOTIDE SEQUENCE</scope>
    <source>
        <strain evidence="2">DAOMC 236416</strain>
    </source>
</reference>
<dbReference type="Proteomes" id="UP000077521">
    <property type="component" value="Unassembled WGS sequence"/>
</dbReference>
<accession>A0A177SZA1</accession>
<evidence type="ECO:0000313" key="3">
    <source>
        <dbReference type="Proteomes" id="UP000077521"/>
    </source>
</evidence>
<evidence type="ECO:0000256" key="1">
    <source>
        <dbReference type="SAM" id="MobiDB-lite"/>
    </source>
</evidence>
<gene>
    <name evidence="2" type="ORF">A4X13_0g4531</name>
</gene>
<feature type="region of interest" description="Disordered" evidence="1">
    <location>
        <begin position="78"/>
        <end position="143"/>
    </location>
</feature>
<reference evidence="2" key="1">
    <citation type="submission" date="2016-04" db="EMBL/GenBank/DDBJ databases">
        <authorList>
            <person name="Nguyen H.D."/>
            <person name="Samba Siva P."/>
            <person name="Cullis J."/>
            <person name="Levesque C.A."/>
            <person name="Hambleton S."/>
        </authorList>
    </citation>
    <scope>NUCLEOTIDE SEQUENCE</scope>
    <source>
        <strain evidence="2">DAOMC 236416</strain>
    </source>
</reference>